<proteinExistence type="inferred from homology"/>
<dbReference type="AlphaFoldDB" id="A0AAN7S8T5"/>
<reference evidence="5" key="1">
    <citation type="submission" date="2023-01" db="EMBL/GenBank/DDBJ databases">
        <title>Key to firefly adult light organ development and bioluminescence: homeobox transcription factors regulate luciferase expression and transportation to peroxisome.</title>
        <authorList>
            <person name="Fu X."/>
        </authorList>
    </citation>
    <scope>NUCLEOTIDE SEQUENCE [LARGE SCALE GENOMIC DNA]</scope>
</reference>
<organism evidence="4 5">
    <name type="scientific">Aquatica leii</name>
    <dbReference type="NCBI Taxonomy" id="1421715"/>
    <lineage>
        <taxon>Eukaryota</taxon>
        <taxon>Metazoa</taxon>
        <taxon>Ecdysozoa</taxon>
        <taxon>Arthropoda</taxon>
        <taxon>Hexapoda</taxon>
        <taxon>Insecta</taxon>
        <taxon>Pterygota</taxon>
        <taxon>Neoptera</taxon>
        <taxon>Endopterygota</taxon>
        <taxon>Coleoptera</taxon>
        <taxon>Polyphaga</taxon>
        <taxon>Elateriformia</taxon>
        <taxon>Elateroidea</taxon>
        <taxon>Lampyridae</taxon>
        <taxon>Luciolinae</taxon>
        <taxon>Aquatica</taxon>
    </lineage>
</organism>
<dbReference type="EMBL" id="JARPUR010000004">
    <property type="protein sequence ID" value="KAK4878551.1"/>
    <property type="molecule type" value="Genomic_DNA"/>
</dbReference>
<comment type="similarity">
    <text evidence="1">Belongs to the GILT family.</text>
</comment>
<evidence type="ECO:0000313" key="5">
    <source>
        <dbReference type="Proteomes" id="UP001353858"/>
    </source>
</evidence>
<feature type="chain" id="PRO_5042832027" description="Gamma-interferon-inducible lysosomal thiol reductase" evidence="3">
    <location>
        <begin position="23"/>
        <end position="250"/>
    </location>
</feature>
<feature type="signal peptide" evidence="3">
    <location>
        <begin position="1"/>
        <end position="22"/>
    </location>
</feature>
<dbReference type="PANTHER" id="PTHR13234:SF69">
    <property type="entry name" value="GILT-LIKE PROTEIN 1"/>
    <property type="match status" value="1"/>
</dbReference>
<evidence type="ECO:0008006" key="6">
    <source>
        <dbReference type="Google" id="ProtNLM"/>
    </source>
</evidence>
<keyword evidence="3" id="KW-0732">Signal</keyword>
<dbReference type="InterPro" id="IPR004911">
    <property type="entry name" value="Interferon-induced_GILT"/>
</dbReference>
<dbReference type="Pfam" id="PF03227">
    <property type="entry name" value="GILT"/>
    <property type="match status" value="1"/>
</dbReference>
<accession>A0AAN7S8T5</accession>
<evidence type="ECO:0000313" key="4">
    <source>
        <dbReference type="EMBL" id="KAK4878551.1"/>
    </source>
</evidence>
<keyword evidence="2" id="KW-0325">Glycoprotein</keyword>
<evidence type="ECO:0000256" key="3">
    <source>
        <dbReference type="SAM" id="SignalP"/>
    </source>
</evidence>
<gene>
    <name evidence="4" type="ORF">RN001_011057</name>
</gene>
<name>A0AAN7S8T5_9COLE</name>
<comment type="caution">
    <text evidence="4">The sequence shown here is derived from an EMBL/GenBank/DDBJ whole genome shotgun (WGS) entry which is preliminary data.</text>
</comment>
<evidence type="ECO:0000256" key="2">
    <source>
        <dbReference type="ARBA" id="ARBA00023180"/>
    </source>
</evidence>
<keyword evidence="5" id="KW-1185">Reference proteome</keyword>
<dbReference type="PANTHER" id="PTHR13234">
    <property type="entry name" value="GAMMA-INTERFERON INDUCIBLE LYSOSOMAL THIOL REDUCTASE GILT"/>
    <property type="match status" value="1"/>
</dbReference>
<protein>
    <recommendedName>
        <fullName evidence="6">Gamma-interferon-inducible lysosomal thiol reductase</fullName>
    </recommendedName>
</protein>
<sequence>MHAKFLFGFFIACSLCLIYVNAQKVPITVYYESLCPDSRRFFTTQLYPTLQTNLSKWVNLTLVPYGKSNQTQLAGDQWQFSCHHGPYECQGNKIQACALHEIETTSPKQAEQGFNPTTLRFINCLMDKTEKKTDPTGADQYTFPIKNCSEINHIQNYAGIENCAQHTTGSKYLLDLGIKTKKFQENLVSVPTIVFNDKYQAEESKAAEVNLIKVLCKYITKDKPEECKNCGVTFTSSLLVFALIVVKSLF</sequence>
<dbReference type="GO" id="GO:0016671">
    <property type="term" value="F:oxidoreductase activity, acting on a sulfur group of donors, disulfide as acceptor"/>
    <property type="evidence" value="ECO:0007669"/>
    <property type="project" value="InterPro"/>
</dbReference>
<dbReference type="Proteomes" id="UP001353858">
    <property type="component" value="Unassembled WGS sequence"/>
</dbReference>
<evidence type="ECO:0000256" key="1">
    <source>
        <dbReference type="ARBA" id="ARBA00005679"/>
    </source>
</evidence>